<evidence type="ECO:0000256" key="2">
    <source>
        <dbReference type="SAM" id="SignalP"/>
    </source>
</evidence>
<sequence>MRALPLIMILMCLIAIKQCNAFGEAIFGRYFPQAIEEDAEYVLRDDAMPRPAFIGEPFALKSRMTRLRSLARKIQQFCRMYRRPDCEDMGVASLRTQFFNQDKRSGTPPPSERFRLGVSNACASLNRDMTAIAAVFALFLLVTTTTTTTQGFMFRPTFDRVMHMKFSSNGARGPDLPYQRSQLGDADFFEQAQAERNRQLLSINERRCFLFPRHCFRSVRG</sequence>
<feature type="signal peptide" evidence="2">
    <location>
        <begin position="1"/>
        <end position="21"/>
    </location>
</feature>
<keyword evidence="3" id="KW-1185">Reference proteome</keyword>
<accession>A0A914WSV6</accession>
<reference evidence="4" key="1">
    <citation type="submission" date="2022-11" db="UniProtKB">
        <authorList>
            <consortium name="WormBaseParasite"/>
        </authorList>
    </citation>
    <scope>IDENTIFICATION</scope>
</reference>
<keyword evidence="2" id="KW-0732">Signal</keyword>
<protein>
    <submittedName>
        <fullName evidence="4">Uncharacterized protein</fullName>
    </submittedName>
</protein>
<dbReference type="AlphaFoldDB" id="A0A914WSV6"/>
<dbReference type="Proteomes" id="UP000887566">
    <property type="component" value="Unplaced"/>
</dbReference>
<keyword evidence="1" id="KW-1133">Transmembrane helix</keyword>
<evidence type="ECO:0000256" key="1">
    <source>
        <dbReference type="SAM" id="Phobius"/>
    </source>
</evidence>
<feature type="chain" id="PRO_5038010805" evidence="2">
    <location>
        <begin position="22"/>
        <end position="221"/>
    </location>
</feature>
<organism evidence="3 4">
    <name type="scientific">Plectus sambesii</name>
    <dbReference type="NCBI Taxonomy" id="2011161"/>
    <lineage>
        <taxon>Eukaryota</taxon>
        <taxon>Metazoa</taxon>
        <taxon>Ecdysozoa</taxon>
        <taxon>Nematoda</taxon>
        <taxon>Chromadorea</taxon>
        <taxon>Plectida</taxon>
        <taxon>Plectina</taxon>
        <taxon>Plectoidea</taxon>
        <taxon>Plectidae</taxon>
        <taxon>Plectus</taxon>
    </lineage>
</organism>
<proteinExistence type="predicted"/>
<name>A0A914WSV6_9BILA</name>
<keyword evidence="1" id="KW-0812">Transmembrane</keyword>
<feature type="transmembrane region" description="Helical" evidence="1">
    <location>
        <begin position="131"/>
        <end position="154"/>
    </location>
</feature>
<evidence type="ECO:0000313" key="3">
    <source>
        <dbReference type="Proteomes" id="UP000887566"/>
    </source>
</evidence>
<evidence type="ECO:0000313" key="4">
    <source>
        <dbReference type="WBParaSite" id="PSAMB.scaffold5006size12907.g25746.t1"/>
    </source>
</evidence>
<dbReference type="WBParaSite" id="PSAMB.scaffold5006size12907.g25746.t1">
    <property type="protein sequence ID" value="PSAMB.scaffold5006size12907.g25746.t1"/>
    <property type="gene ID" value="PSAMB.scaffold5006size12907.g25746"/>
</dbReference>
<keyword evidence="1" id="KW-0472">Membrane</keyword>